<keyword evidence="1" id="KW-1133">Transmembrane helix</keyword>
<keyword evidence="1" id="KW-0472">Membrane</keyword>
<name>F6DKH8_DESRL</name>
<reference evidence="3" key="1">
    <citation type="submission" date="2011-05" db="EMBL/GenBank/DDBJ databases">
        <title>Complete sequence of Desulfotomaculum ruminis DSM 2154.</title>
        <authorList>
            <person name="Lucas S."/>
            <person name="Copeland A."/>
            <person name="Lapidus A."/>
            <person name="Cheng J.-F."/>
            <person name="Goodwin L."/>
            <person name="Pitluck S."/>
            <person name="Lu M."/>
            <person name="Detter J.C."/>
            <person name="Han C."/>
            <person name="Tapia R."/>
            <person name="Land M."/>
            <person name="Hauser L."/>
            <person name="Kyrpides N."/>
            <person name="Ivanova N."/>
            <person name="Mikhailova N."/>
            <person name="Pagani I."/>
            <person name="Stams A.J.M."/>
            <person name="Plugge C.M."/>
            <person name="Muyzer G."/>
            <person name="Kuever J."/>
            <person name="Parshina S.N."/>
            <person name="Ivanova A.E."/>
            <person name="Nazina T.N."/>
            <person name="Brambilla E."/>
            <person name="Spring S."/>
            <person name="Klenk H.-P."/>
            <person name="Woyke T."/>
        </authorList>
    </citation>
    <scope>NUCLEOTIDE SEQUENCE [LARGE SCALE GENOMIC DNA]</scope>
    <source>
        <strain evidence="3">ATCC 23193 / DSM 2154 / NCIB 8452 / DL</strain>
    </source>
</reference>
<evidence type="ECO:0000256" key="1">
    <source>
        <dbReference type="SAM" id="Phobius"/>
    </source>
</evidence>
<organism evidence="2 3">
    <name type="scientific">Desulforamulus ruminis (strain ATCC 23193 / DSM 2154 / NCIMB 8452 / DL)</name>
    <name type="common">Desulfotomaculum ruminis</name>
    <dbReference type="NCBI Taxonomy" id="696281"/>
    <lineage>
        <taxon>Bacteria</taxon>
        <taxon>Bacillati</taxon>
        <taxon>Bacillota</taxon>
        <taxon>Clostridia</taxon>
        <taxon>Eubacteriales</taxon>
        <taxon>Peptococcaceae</taxon>
        <taxon>Desulforamulus</taxon>
    </lineage>
</organism>
<evidence type="ECO:0000313" key="3">
    <source>
        <dbReference type="Proteomes" id="UP000009234"/>
    </source>
</evidence>
<evidence type="ECO:0000313" key="2">
    <source>
        <dbReference type="EMBL" id="AEG59238.1"/>
    </source>
</evidence>
<reference evidence="2 3" key="2">
    <citation type="journal article" date="2012" name="Stand. Genomic Sci.">
        <title>Complete genome sequence of the sulfate-reducing firmicute Desulfotomaculum ruminis type strain (DL(T)).</title>
        <authorList>
            <person name="Spring S."/>
            <person name="Visser M."/>
            <person name="Lu M."/>
            <person name="Copeland A."/>
            <person name="Lapidus A."/>
            <person name="Lucas S."/>
            <person name="Cheng J.F."/>
            <person name="Han C."/>
            <person name="Tapia R."/>
            <person name="Goodwin L.A."/>
            <person name="Pitluck S."/>
            <person name="Ivanova N."/>
            <person name="Land M."/>
            <person name="Hauser L."/>
            <person name="Larimer F."/>
            <person name="Rohde M."/>
            <person name="Goker M."/>
            <person name="Detter J.C."/>
            <person name="Kyrpides N.C."/>
            <person name="Woyke T."/>
            <person name="Schaap P.J."/>
            <person name="Plugge C.M."/>
            <person name="Muyzer G."/>
            <person name="Kuever J."/>
            <person name="Pereira I.A."/>
            <person name="Parshina S.N."/>
            <person name="Bernier-Latmani R."/>
            <person name="Stams A.J."/>
            <person name="Klenk H.P."/>
        </authorList>
    </citation>
    <scope>NUCLEOTIDE SEQUENCE [LARGE SCALE GENOMIC DNA]</scope>
    <source>
        <strain evidence="3">ATCC 23193 / DSM 2154 / NCIB 8452 / DL</strain>
    </source>
</reference>
<proteinExistence type="predicted"/>
<accession>F6DKH8</accession>
<evidence type="ECO:0008006" key="4">
    <source>
        <dbReference type="Google" id="ProtNLM"/>
    </source>
</evidence>
<dbReference type="AlphaFoldDB" id="F6DKH8"/>
<dbReference type="Proteomes" id="UP000009234">
    <property type="component" value="Chromosome"/>
</dbReference>
<dbReference type="EMBL" id="CP002780">
    <property type="protein sequence ID" value="AEG59238.1"/>
    <property type="molecule type" value="Genomic_DNA"/>
</dbReference>
<sequence length="37" mass="3934">MSYGYGGCYDSCAFIIFLILILLLLGGSGYGYGCNSK</sequence>
<keyword evidence="1" id="KW-0812">Transmembrane</keyword>
<keyword evidence="3" id="KW-1185">Reference proteome</keyword>
<protein>
    <recommendedName>
        <fullName evidence="4">YjcZ family sporulation protein</fullName>
    </recommendedName>
</protein>
<dbReference type="HOGENOM" id="CLU_219356_1_0_9"/>
<feature type="transmembrane region" description="Helical" evidence="1">
    <location>
        <begin position="12"/>
        <end position="32"/>
    </location>
</feature>
<gene>
    <name evidence="2" type="ordered locus">Desru_0962</name>
</gene>
<dbReference type="KEGG" id="dru:Desru_0962"/>